<dbReference type="RefSeq" id="XP_013346334.1">
    <property type="nucleotide sequence ID" value="XM_013490880.1"/>
</dbReference>
<dbReference type="Proteomes" id="UP000030641">
    <property type="component" value="Unassembled WGS sequence"/>
</dbReference>
<evidence type="ECO:0000256" key="3">
    <source>
        <dbReference type="ARBA" id="ARBA00022787"/>
    </source>
</evidence>
<evidence type="ECO:0000313" key="8">
    <source>
        <dbReference type="EMBL" id="KEQ97903.1"/>
    </source>
</evidence>
<sequence>MRTHVWRKQFTRLSLRGQRLPFQRHRAFHSVGRQLEAVPTPNQGTANQESPISENSTRPAPSLRRGRLTQRRPKEVTPFTVPDWFLRHNVSLHVSATDGQTGANKESRCWTLVDRDSGHTVLTLPFTANQSGQTSAFFTSSDRPKEKETQSPGSAAEKDTVHGDGVAGALNMLSATSALGSPDPRLLLSLQLQLLLHAAFSQTGPLAGRYTKANIDLNTQELAHKELDLYVQQIANLVQADLIHLDANDIAELAQDYVDPKGDHAPGSISSLAYDAFNGITATSRSSEVHVHVIDDTANDEAMDDGDSEHASDLTDFDLGNSNERVGGRGIWDIVEKMQRAAKAGSGMGVIVGEMPKGRDQSSSEESHSRAADLSPWAELKLSTLFDTVMDSVHIKQGISTSESPSSFLHEADTTGSELGAPLPPSQEGIERFLAEFFSKRVDSATQSHKMVWTQEKEPIASPESQQQQRTIIHIRDMDYIRKAPQGETIINLLVNAVQKRRKDGEQVVIFGTTANSAQAPPYPGQDDDELFFRYLRYPSSVPRGVASQLMMMPRNDQSLERSVAEPGLQRLFEINMRHIQTMVRHLSLPVSDDFFSKQTRTHLNIPGTSKLGDKVLPHDEIQRIVLCAESLRSLYTTSPSLETVHIALAEMLVSNIDASLRPVASRQLSQMPQARERGEPQDESDKTKEAGSPKLDMEKLKKSCSKHELRLLSGVVDPASLRTTFNDVHADPNTIDSLKTLTSLTLLRPEAFSYGVLAADRLPGLLLYGPPGTGKTLLAKAVAKESSATVLEVSGAQVYEKYVGEGEKMVNAVFSLAKKLSPCVVFIDEADALFGSRGGANNRTTHREIINQFLRGWDGMDDHSVFMMVATNRPFDLDDAVLRRLPRRLLVDLPLAKDREGILNIHLKGETLDPAVSLADLAKNTPLYSGSDLKNLSVAAALAAVREENNALEAARAKGDTEFKLPDRRTLTPSHFEKAMQEISASVSEDMATLGAIRKFDEQYGEKRARTKKPGYGFGLGSSNAIDETGARVRPNEPSR</sequence>
<dbReference type="InterPro" id="IPR056027">
    <property type="entry name" value="DUF7608"/>
</dbReference>
<dbReference type="InterPro" id="IPR003960">
    <property type="entry name" value="ATPase_AAA_CS"/>
</dbReference>
<feature type="region of interest" description="Disordered" evidence="6">
    <location>
        <begin position="34"/>
        <end position="72"/>
    </location>
</feature>
<dbReference type="SMART" id="SM00382">
    <property type="entry name" value="AAA"/>
    <property type="match status" value="1"/>
</dbReference>
<dbReference type="GO" id="GO:0005524">
    <property type="term" value="F:ATP binding"/>
    <property type="evidence" value="ECO:0007669"/>
    <property type="project" value="UniProtKB-KW"/>
</dbReference>
<evidence type="ECO:0000256" key="1">
    <source>
        <dbReference type="ARBA" id="ARBA00004572"/>
    </source>
</evidence>
<dbReference type="InterPro" id="IPR027417">
    <property type="entry name" value="P-loop_NTPase"/>
</dbReference>
<comment type="subcellular location">
    <subcellularLocation>
        <location evidence="1">Mitochondrion outer membrane</location>
        <topology evidence="1">Single-pass membrane protein</topology>
    </subcellularLocation>
</comment>
<dbReference type="InterPro" id="IPR041569">
    <property type="entry name" value="AAA_lid_3"/>
</dbReference>
<dbReference type="Gene3D" id="1.10.8.60">
    <property type="match status" value="1"/>
</dbReference>
<keyword evidence="9" id="KW-1185">Reference proteome</keyword>
<feature type="compositionally biased region" description="Basic and acidic residues" evidence="6">
    <location>
        <begin position="356"/>
        <end position="371"/>
    </location>
</feature>
<gene>
    <name evidence="8" type="ORF">AUEXF2481DRAFT_37472</name>
</gene>
<dbReference type="Pfam" id="PF24581">
    <property type="entry name" value="DUF7608"/>
    <property type="match status" value="1"/>
</dbReference>
<dbReference type="Pfam" id="PF00004">
    <property type="entry name" value="AAA"/>
    <property type="match status" value="1"/>
</dbReference>
<feature type="compositionally biased region" description="Polar residues" evidence="6">
    <location>
        <begin position="40"/>
        <end position="59"/>
    </location>
</feature>
<dbReference type="InterPro" id="IPR051701">
    <property type="entry name" value="Mito_OM_Translocase_MSP1"/>
</dbReference>
<dbReference type="OrthoDB" id="39734at2759"/>
<feature type="compositionally biased region" description="Basic and acidic residues" evidence="6">
    <location>
        <begin position="675"/>
        <end position="700"/>
    </location>
</feature>
<evidence type="ECO:0000259" key="7">
    <source>
        <dbReference type="SMART" id="SM00382"/>
    </source>
</evidence>
<organism evidence="8 9">
    <name type="scientific">Aureobasidium subglaciale (strain EXF-2481)</name>
    <name type="common">Aureobasidium pullulans var. subglaciale</name>
    <dbReference type="NCBI Taxonomy" id="1043005"/>
    <lineage>
        <taxon>Eukaryota</taxon>
        <taxon>Fungi</taxon>
        <taxon>Dikarya</taxon>
        <taxon>Ascomycota</taxon>
        <taxon>Pezizomycotina</taxon>
        <taxon>Dothideomycetes</taxon>
        <taxon>Dothideomycetidae</taxon>
        <taxon>Dothideales</taxon>
        <taxon>Saccotheciaceae</taxon>
        <taxon>Aureobasidium</taxon>
    </lineage>
</organism>
<feature type="region of interest" description="Disordered" evidence="6">
    <location>
        <begin position="133"/>
        <end position="161"/>
    </location>
</feature>
<reference evidence="8 9" key="1">
    <citation type="journal article" date="2014" name="BMC Genomics">
        <title>Genome sequencing of four Aureobasidium pullulans varieties: biotechnological potential, stress tolerance, and description of new species.</title>
        <authorList>
            <person name="Gostin Ar C."/>
            <person name="Ohm R.A."/>
            <person name="Kogej T."/>
            <person name="Sonjak S."/>
            <person name="Turk M."/>
            <person name="Zajc J."/>
            <person name="Zalar P."/>
            <person name="Grube M."/>
            <person name="Sun H."/>
            <person name="Han J."/>
            <person name="Sharma A."/>
            <person name="Chiniquy J."/>
            <person name="Ngan C.Y."/>
            <person name="Lipzen A."/>
            <person name="Barry K."/>
            <person name="Grigoriev I.V."/>
            <person name="Gunde-Cimerman N."/>
        </authorList>
    </citation>
    <scope>NUCLEOTIDE SEQUENCE [LARGE SCALE GENOMIC DNA]</scope>
    <source>
        <strain evidence="8 9">EXF-2481</strain>
    </source>
</reference>
<dbReference type="Gene3D" id="3.40.50.300">
    <property type="entry name" value="P-loop containing nucleotide triphosphate hydrolases"/>
    <property type="match status" value="1"/>
</dbReference>
<keyword evidence="4" id="KW-0067">ATP-binding</keyword>
<dbReference type="PANTHER" id="PTHR45644">
    <property type="entry name" value="AAA ATPASE, PUTATIVE (AFU_ORTHOLOGUE AFUA_2G12920)-RELATED-RELATED"/>
    <property type="match status" value="1"/>
</dbReference>
<dbReference type="GO" id="GO:0005741">
    <property type="term" value="C:mitochondrial outer membrane"/>
    <property type="evidence" value="ECO:0007669"/>
    <property type="project" value="UniProtKB-SubCell"/>
</dbReference>
<evidence type="ECO:0000256" key="5">
    <source>
        <dbReference type="ARBA" id="ARBA00023128"/>
    </source>
</evidence>
<dbReference type="GO" id="GO:0016887">
    <property type="term" value="F:ATP hydrolysis activity"/>
    <property type="evidence" value="ECO:0007669"/>
    <property type="project" value="InterPro"/>
</dbReference>
<dbReference type="AlphaFoldDB" id="A0A074YJA8"/>
<dbReference type="PROSITE" id="PS00674">
    <property type="entry name" value="AAA"/>
    <property type="match status" value="1"/>
</dbReference>
<accession>A0A074YJA8</accession>
<dbReference type="OMA" id="RNCNSHE"/>
<dbReference type="Pfam" id="PF17862">
    <property type="entry name" value="AAA_lid_3"/>
    <property type="match status" value="1"/>
</dbReference>
<protein>
    <recommendedName>
        <fullName evidence="7">AAA+ ATPase domain-containing protein</fullName>
    </recommendedName>
</protein>
<dbReference type="EMBL" id="KL584753">
    <property type="protein sequence ID" value="KEQ97903.1"/>
    <property type="molecule type" value="Genomic_DNA"/>
</dbReference>
<name>A0A074YJA8_AURSE</name>
<dbReference type="InParanoid" id="A0A074YJA8"/>
<feature type="region of interest" description="Disordered" evidence="6">
    <location>
        <begin position="299"/>
        <end position="318"/>
    </location>
</feature>
<proteinExistence type="predicted"/>
<evidence type="ECO:0000256" key="6">
    <source>
        <dbReference type="SAM" id="MobiDB-lite"/>
    </source>
</evidence>
<dbReference type="HOGENOM" id="CLU_004223_1_1_1"/>
<evidence type="ECO:0000256" key="4">
    <source>
        <dbReference type="ARBA" id="ARBA00022840"/>
    </source>
</evidence>
<dbReference type="STRING" id="1043005.A0A074YJA8"/>
<evidence type="ECO:0000256" key="2">
    <source>
        <dbReference type="ARBA" id="ARBA00022741"/>
    </source>
</evidence>
<feature type="region of interest" description="Disordered" evidence="6">
    <location>
        <begin position="400"/>
        <end position="426"/>
    </location>
</feature>
<dbReference type="InterPro" id="IPR003959">
    <property type="entry name" value="ATPase_AAA_core"/>
</dbReference>
<dbReference type="InterPro" id="IPR003593">
    <property type="entry name" value="AAA+_ATPase"/>
</dbReference>
<dbReference type="PANTHER" id="PTHR45644:SF56">
    <property type="entry name" value="AAA ATPASE, PUTATIVE (AFU_ORTHOLOGUE AFUA_2G12920)-RELATED"/>
    <property type="match status" value="1"/>
</dbReference>
<keyword evidence="3" id="KW-1000">Mitochondrion outer membrane</keyword>
<keyword evidence="3" id="KW-0472">Membrane</keyword>
<keyword evidence="5" id="KW-0496">Mitochondrion</keyword>
<keyword evidence="2" id="KW-0547">Nucleotide-binding</keyword>
<feature type="region of interest" description="Disordered" evidence="6">
    <location>
        <begin position="1005"/>
        <end position="1041"/>
    </location>
</feature>
<dbReference type="GeneID" id="25365852"/>
<evidence type="ECO:0000313" key="9">
    <source>
        <dbReference type="Proteomes" id="UP000030641"/>
    </source>
</evidence>
<feature type="domain" description="AAA+ ATPase" evidence="7">
    <location>
        <begin position="762"/>
        <end position="896"/>
    </location>
</feature>
<dbReference type="SUPFAM" id="SSF52540">
    <property type="entry name" value="P-loop containing nucleoside triphosphate hydrolases"/>
    <property type="match status" value="1"/>
</dbReference>
<feature type="compositionally biased region" description="Basic and acidic residues" evidence="6">
    <location>
        <begin position="1030"/>
        <end position="1041"/>
    </location>
</feature>
<feature type="region of interest" description="Disordered" evidence="6">
    <location>
        <begin position="350"/>
        <end position="374"/>
    </location>
</feature>
<feature type="region of interest" description="Disordered" evidence="6">
    <location>
        <begin position="666"/>
        <end position="700"/>
    </location>
</feature>